<evidence type="ECO:0000256" key="5">
    <source>
        <dbReference type="ARBA" id="ARBA00022842"/>
    </source>
</evidence>
<dbReference type="InterPro" id="IPR051400">
    <property type="entry name" value="HAD-like_hydrolase"/>
</dbReference>
<name>A0ABT4IEQ9_9EURY</name>
<dbReference type="GO" id="GO:0016787">
    <property type="term" value="F:hydrolase activity"/>
    <property type="evidence" value="ECO:0007669"/>
    <property type="project" value="UniProtKB-KW"/>
</dbReference>
<sequence length="213" mass="22875">MSFLPRAVLFDLDNTLHSLIAARLTAVSTVAAWLNDASGALPFLFLHNDKPAMAENVLTAHLTGQNNLAALPAAARLYHTLERSCITPFPGIPDLLFALQTAGVRLAVITNSDSAEAHLRLDLLGIADFFEAVVTPETFGIKKPDPAVYQKTLQLLGVAAADTIMIGDRLDRDVIPAREAGMRAVHAAYGTFEKGEDGAVRNPAELRDLLLLP</sequence>
<dbReference type="RefSeq" id="WP_268924447.1">
    <property type="nucleotide sequence ID" value="NZ_JAPTGB010000005.1"/>
</dbReference>
<dbReference type="InterPro" id="IPR036412">
    <property type="entry name" value="HAD-like_sf"/>
</dbReference>
<reference evidence="6" key="1">
    <citation type="submission" date="2022-12" db="EMBL/GenBank/DDBJ databases">
        <title>Isolation and characterisation of novel Methanocorpusculum spp. from native Australian herbivores indicates the genus is ancestrally host-associated.</title>
        <authorList>
            <person name="Volmer J.G."/>
            <person name="Soo R.M."/>
            <person name="Evans P.N."/>
            <person name="Hoedt E.C."/>
            <person name="Astorga Alsina A.L."/>
            <person name="Woodcroft B.J."/>
            <person name="Tyson G.W."/>
            <person name="Hugenholtz P."/>
            <person name="Morrison M."/>
        </authorList>
    </citation>
    <scope>NUCLEOTIDE SEQUENCE</scope>
    <source>
        <strain evidence="6">MG</strain>
    </source>
</reference>
<keyword evidence="4 6" id="KW-0378">Hydrolase</keyword>
<dbReference type="InterPro" id="IPR006439">
    <property type="entry name" value="HAD-SF_hydro_IA"/>
</dbReference>
<dbReference type="PANTHER" id="PTHR46470:SF2">
    <property type="entry name" value="GLYCERALDEHYDE 3-PHOSPHATE PHOSPHATASE"/>
    <property type="match status" value="1"/>
</dbReference>
<dbReference type="SFLD" id="SFLDS00003">
    <property type="entry name" value="Haloacid_Dehalogenase"/>
    <property type="match status" value="1"/>
</dbReference>
<dbReference type="Pfam" id="PF13419">
    <property type="entry name" value="HAD_2"/>
    <property type="match status" value="1"/>
</dbReference>
<keyword evidence="3" id="KW-0479">Metal-binding</keyword>
<dbReference type="Proteomes" id="UP001141422">
    <property type="component" value="Unassembled WGS sequence"/>
</dbReference>
<dbReference type="SFLD" id="SFLDG01129">
    <property type="entry name" value="C1.5:_HAD__Beta-PGM__Phosphata"/>
    <property type="match status" value="1"/>
</dbReference>
<protein>
    <submittedName>
        <fullName evidence="6">HAD-IA family hydrolase</fullName>
    </submittedName>
</protein>
<organism evidence="6 7">
    <name type="scientific">Methanocorpusculum petauri</name>
    <dbReference type="NCBI Taxonomy" id="3002863"/>
    <lineage>
        <taxon>Archaea</taxon>
        <taxon>Methanobacteriati</taxon>
        <taxon>Methanobacteriota</taxon>
        <taxon>Stenosarchaea group</taxon>
        <taxon>Methanomicrobia</taxon>
        <taxon>Methanomicrobiales</taxon>
        <taxon>Methanocorpusculaceae</taxon>
        <taxon>Methanocorpusculum</taxon>
    </lineage>
</organism>
<gene>
    <name evidence="6" type="ORF">O0S10_03140</name>
</gene>
<dbReference type="Gene3D" id="3.40.50.1000">
    <property type="entry name" value="HAD superfamily/HAD-like"/>
    <property type="match status" value="1"/>
</dbReference>
<comment type="similarity">
    <text evidence="2">Belongs to the HAD-like hydrolase superfamily.</text>
</comment>
<dbReference type="EMBL" id="JAPTGB010000005">
    <property type="protein sequence ID" value="MCZ0860226.1"/>
    <property type="molecule type" value="Genomic_DNA"/>
</dbReference>
<evidence type="ECO:0000256" key="3">
    <source>
        <dbReference type="ARBA" id="ARBA00022723"/>
    </source>
</evidence>
<evidence type="ECO:0000313" key="6">
    <source>
        <dbReference type="EMBL" id="MCZ0860226.1"/>
    </source>
</evidence>
<dbReference type="SUPFAM" id="SSF56784">
    <property type="entry name" value="HAD-like"/>
    <property type="match status" value="1"/>
</dbReference>
<dbReference type="NCBIfam" id="TIGR01549">
    <property type="entry name" value="HAD-SF-IA-v1"/>
    <property type="match status" value="1"/>
</dbReference>
<evidence type="ECO:0000313" key="7">
    <source>
        <dbReference type="Proteomes" id="UP001141422"/>
    </source>
</evidence>
<dbReference type="InterPro" id="IPR041492">
    <property type="entry name" value="HAD_2"/>
</dbReference>
<accession>A0ABT4IEQ9</accession>
<evidence type="ECO:0000256" key="2">
    <source>
        <dbReference type="ARBA" id="ARBA00007958"/>
    </source>
</evidence>
<dbReference type="InterPro" id="IPR023214">
    <property type="entry name" value="HAD_sf"/>
</dbReference>
<dbReference type="PANTHER" id="PTHR46470">
    <property type="entry name" value="N-ACYLNEURAMINATE-9-PHOSPHATASE"/>
    <property type="match status" value="1"/>
</dbReference>
<comment type="cofactor">
    <cofactor evidence="1">
        <name>Mg(2+)</name>
        <dbReference type="ChEBI" id="CHEBI:18420"/>
    </cofactor>
</comment>
<evidence type="ECO:0000256" key="1">
    <source>
        <dbReference type="ARBA" id="ARBA00001946"/>
    </source>
</evidence>
<proteinExistence type="inferred from homology"/>
<comment type="caution">
    <text evidence="6">The sequence shown here is derived from an EMBL/GenBank/DDBJ whole genome shotgun (WGS) entry which is preliminary data.</text>
</comment>
<keyword evidence="5" id="KW-0460">Magnesium</keyword>
<evidence type="ECO:0000256" key="4">
    <source>
        <dbReference type="ARBA" id="ARBA00022801"/>
    </source>
</evidence>
<keyword evidence="7" id="KW-1185">Reference proteome</keyword>
<dbReference type="PRINTS" id="PR00413">
    <property type="entry name" value="HADHALOGNASE"/>
</dbReference>
<dbReference type="NCBIfam" id="TIGR01509">
    <property type="entry name" value="HAD-SF-IA-v3"/>
    <property type="match status" value="1"/>
</dbReference>